<name>A0A542E3W3_9MICO</name>
<comment type="caution">
    <text evidence="3">The sequence shown here is derived from an EMBL/GenBank/DDBJ whole genome shotgun (WGS) entry which is preliminary data.</text>
</comment>
<dbReference type="PROSITE" id="PS51084">
    <property type="entry name" value="HIT_2"/>
    <property type="match status" value="1"/>
</dbReference>
<evidence type="ECO:0000313" key="3">
    <source>
        <dbReference type="EMBL" id="TQJ10005.1"/>
    </source>
</evidence>
<protein>
    <submittedName>
        <fullName evidence="3">Diadenosine tetraphosphate (Ap4A) HIT family hydrolase</fullName>
    </submittedName>
</protein>
<evidence type="ECO:0000256" key="1">
    <source>
        <dbReference type="PROSITE-ProRule" id="PRU00464"/>
    </source>
</evidence>
<dbReference type="PANTHER" id="PTHR46648:SF1">
    <property type="entry name" value="ADENOSINE 5'-MONOPHOSPHORAMIDASE HNT1"/>
    <property type="match status" value="1"/>
</dbReference>
<dbReference type="InterPro" id="IPR001310">
    <property type="entry name" value="Histidine_triad_HIT"/>
</dbReference>
<dbReference type="GO" id="GO:0009117">
    <property type="term" value="P:nucleotide metabolic process"/>
    <property type="evidence" value="ECO:0007669"/>
    <property type="project" value="TreeGrafter"/>
</dbReference>
<gene>
    <name evidence="3" type="ORF">FB458_3123</name>
</gene>
<reference evidence="3 4" key="1">
    <citation type="submission" date="2019-06" db="EMBL/GenBank/DDBJ databases">
        <title>Sequencing the genomes of 1000 actinobacteria strains.</title>
        <authorList>
            <person name="Klenk H.-P."/>
        </authorList>
    </citation>
    <scope>NUCLEOTIDE SEQUENCE [LARGE SCALE GENOMIC DNA]</scope>
    <source>
        <strain evidence="3 4">DSM 18607</strain>
    </source>
</reference>
<organism evidence="3 4">
    <name type="scientific">Lapillicoccus jejuensis</name>
    <dbReference type="NCBI Taxonomy" id="402171"/>
    <lineage>
        <taxon>Bacteria</taxon>
        <taxon>Bacillati</taxon>
        <taxon>Actinomycetota</taxon>
        <taxon>Actinomycetes</taxon>
        <taxon>Micrococcales</taxon>
        <taxon>Intrasporangiaceae</taxon>
        <taxon>Lapillicoccus</taxon>
    </lineage>
</organism>
<dbReference type="OrthoDB" id="160649at2"/>
<sequence>MSLLPGCFCCDQEAAEDLPVRERVHVGDGWRVAHAFDTSLPGWLVVLPRRHVTAMAELTDDEGAELGVLLVRLGRALSRVTGCTKTYVMQFAEAPGFGHVHLHVVPRMADQPEDRRGPAVFGYLGVPEGERVPEDARDRLAGELAAALTA</sequence>
<dbReference type="PANTHER" id="PTHR46648">
    <property type="entry name" value="HIT FAMILY PROTEIN 1"/>
    <property type="match status" value="1"/>
</dbReference>
<feature type="short sequence motif" description="Histidine triad motif" evidence="1">
    <location>
        <begin position="99"/>
        <end position="103"/>
    </location>
</feature>
<dbReference type="InterPro" id="IPR036265">
    <property type="entry name" value="HIT-like_sf"/>
</dbReference>
<evidence type="ECO:0000313" key="4">
    <source>
        <dbReference type="Proteomes" id="UP000317893"/>
    </source>
</evidence>
<dbReference type="SUPFAM" id="SSF54197">
    <property type="entry name" value="HIT-like"/>
    <property type="match status" value="1"/>
</dbReference>
<dbReference type="Pfam" id="PF01230">
    <property type="entry name" value="HIT"/>
    <property type="match status" value="1"/>
</dbReference>
<dbReference type="AlphaFoldDB" id="A0A542E3W3"/>
<dbReference type="RefSeq" id="WP_141849284.1">
    <property type="nucleotide sequence ID" value="NZ_BAAAPR010000001.1"/>
</dbReference>
<keyword evidence="3" id="KW-0378">Hydrolase</keyword>
<dbReference type="Gene3D" id="3.30.428.10">
    <property type="entry name" value="HIT-like"/>
    <property type="match status" value="1"/>
</dbReference>
<keyword evidence="4" id="KW-1185">Reference proteome</keyword>
<proteinExistence type="predicted"/>
<accession>A0A542E3W3</accession>
<dbReference type="Proteomes" id="UP000317893">
    <property type="component" value="Unassembled WGS sequence"/>
</dbReference>
<evidence type="ECO:0000259" key="2">
    <source>
        <dbReference type="PROSITE" id="PS51084"/>
    </source>
</evidence>
<dbReference type="GO" id="GO:0016787">
    <property type="term" value="F:hydrolase activity"/>
    <property type="evidence" value="ECO:0007669"/>
    <property type="project" value="UniProtKB-KW"/>
</dbReference>
<feature type="domain" description="HIT" evidence="2">
    <location>
        <begin position="41"/>
        <end position="114"/>
    </location>
</feature>
<dbReference type="EMBL" id="VFMN01000001">
    <property type="protein sequence ID" value="TQJ10005.1"/>
    <property type="molecule type" value="Genomic_DNA"/>
</dbReference>
<dbReference type="InterPro" id="IPR011146">
    <property type="entry name" value="HIT-like"/>
</dbReference>